<organism evidence="1">
    <name type="scientific">Eucalyptus grandis</name>
    <name type="common">Flooded gum</name>
    <dbReference type="NCBI Taxonomy" id="71139"/>
    <lineage>
        <taxon>Eukaryota</taxon>
        <taxon>Viridiplantae</taxon>
        <taxon>Streptophyta</taxon>
        <taxon>Embryophyta</taxon>
        <taxon>Tracheophyta</taxon>
        <taxon>Spermatophyta</taxon>
        <taxon>Magnoliopsida</taxon>
        <taxon>eudicotyledons</taxon>
        <taxon>Gunneridae</taxon>
        <taxon>Pentapetalae</taxon>
        <taxon>rosids</taxon>
        <taxon>malvids</taxon>
        <taxon>Myrtales</taxon>
        <taxon>Myrtaceae</taxon>
        <taxon>Myrtoideae</taxon>
        <taxon>Eucalypteae</taxon>
        <taxon>Eucalyptus</taxon>
    </lineage>
</organism>
<dbReference type="EMBL" id="KK198762">
    <property type="protein sequence ID" value="KCW50755.1"/>
    <property type="molecule type" value="Genomic_DNA"/>
</dbReference>
<dbReference type="Gramene" id="KCW50755">
    <property type="protein sequence ID" value="KCW50755"/>
    <property type="gene ID" value="EUGRSUZ_J00423"/>
</dbReference>
<evidence type="ECO:0000313" key="1">
    <source>
        <dbReference type="EMBL" id="KCW50755.1"/>
    </source>
</evidence>
<dbReference type="InParanoid" id="A0A059ABJ2"/>
<name>A0A059ABJ2_EUCGR</name>
<accession>A0A059ABJ2</accession>
<proteinExistence type="predicted"/>
<reference evidence="1" key="1">
    <citation type="submission" date="2013-07" db="EMBL/GenBank/DDBJ databases">
        <title>The genome of Eucalyptus grandis.</title>
        <authorList>
            <person name="Schmutz J."/>
            <person name="Hayes R."/>
            <person name="Myburg A."/>
            <person name="Tuskan G."/>
            <person name="Grattapaglia D."/>
            <person name="Rokhsar D.S."/>
        </authorList>
    </citation>
    <scope>NUCLEOTIDE SEQUENCE</scope>
    <source>
        <tissue evidence="1">Leaf extractions</tissue>
    </source>
</reference>
<dbReference type="AlphaFoldDB" id="A0A059ABJ2"/>
<sequence length="66" mass="8042">MRSKTWEETSGKIRRVYSRLWLLKKTGFWTVDSPVRVGHVCSLSIIRRDSWIVLLDCVERYVWRWT</sequence>
<protein>
    <submittedName>
        <fullName evidence="1">Uncharacterized protein</fullName>
    </submittedName>
</protein>
<gene>
    <name evidence="1" type="ORF">EUGRSUZ_J00423</name>
</gene>